<accession>A0A9P6HBH1</accession>
<comment type="caution">
    <text evidence="1">The sequence shown here is derived from an EMBL/GenBank/DDBJ whole genome shotgun (WGS) entry which is preliminary data.</text>
</comment>
<proteinExistence type="predicted"/>
<sequence>MSYAEMCWEIFSQALTTIRNHPLLSHIKRLELEHWAVLETFWVEPVVSRVEELLSSLGPLDELTIRGCDLRLFPVSTFLDNPELEDSERPIIFPQIRKLKISHMTEDLDSEIKCMDAIVKLAKLQHALKRPFEHVEVRMWNIAIEMREELGQWVGTSDFSERWYTEECEGLGAELL</sequence>
<protein>
    <submittedName>
        <fullName evidence="1">Uncharacterized protein</fullName>
    </submittedName>
</protein>
<organism evidence="1 2">
    <name type="scientific">Thelephora terrestris</name>
    <dbReference type="NCBI Taxonomy" id="56493"/>
    <lineage>
        <taxon>Eukaryota</taxon>
        <taxon>Fungi</taxon>
        <taxon>Dikarya</taxon>
        <taxon>Basidiomycota</taxon>
        <taxon>Agaricomycotina</taxon>
        <taxon>Agaricomycetes</taxon>
        <taxon>Thelephorales</taxon>
        <taxon>Thelephoraceae</taxon>
        <taxon>Thelephora</taxon>
    </lineage>
</organism>
<dbReference type="EMBL" id="WIUZ02000010">
    <property type="protein sequence ID" value="KAF9783461.1"/>
    <property type="molecule type" value="Genomic_DNA"/>
</dbReference>
<name>A0A9P6HBH1_9AGAM</name>
<reference evidence="1" key="1">
    <citation type="journal article" date="2020" name="Nat. Commun.">
        <title>Large-scale genome sequencing of mycorrhizal fungi provides insights into the early evolution of symbiotic traits.</title>
        <authorList>
            <person name="Miyauchi S."/>
            <person name="Kiss E."/>
            <person name="Kuo A."/>
            <person name="Drula E."/>
            <person name="Kohler A."/>
            <person name="Sanchez-Garcia M."/>
            <person name="Morin E."/>
            <person name="Andreopoulos B."/>
            <person name="Barry K.W."/>
            <person name="Bonito G."/>
            <person name="Buee M."/>
            <person name="Carver A."/>
            <person name="Chen C."/>
            <person name="Cichocki N."/>
            <person name="Clum A."/>
            <person name="Culley D."/>
            <person name="Crous P.W."/>
            <person name="Fauchery L."/>
            <person name="Girlanda M."/>
            <person name="Hayes R.D."/>
            <person name="Keri Z."/>
            <person name="LaButti K."/>
            <person name="Lipzen A."/>
            <person name="Lombard V."/>
            <person name="Magnuson J."/>
            <person name="Maillard F."/>
            <person name="Murat C."/>
            <person name="Nolan M."/>
            <person name="Ohm R.A."/>
            <person name="Pangilinan J."/>
            <person name="Pereira M.F."/>
            <person name="Perotto S."/>
            <person name="Peter M."/>
            <person name="Pfister S."/>
            <person name="Riley R."/>
            <person name="Sitrit Y."/>
            <person name="Stielow J.B."/>
            <person name="Szollosi G."/>
            <person name="Zifcakova L."/>
            <person name="Stursova M."/>
            <person name="Spatafora J.W."/>
            <person name="Tedersoo L."/>
            <person name="Vaario L.M."/>
            <person name="Yamada A."/>
            <person name="Yan M."/>
            <person name="Wang P."/>
            <person name="Xu J."/>
            <person name="Bruns T."/>
            <person name="Baldrian P."/>
            <person name="Vilgalys R."/>
            <person name="Dunand C."/>
            <person name="Henrissat B."/>
            <person name="Grigoriev I.V."/>
            <person name="Hibbett D."/>
            <person name="Nagy L.G."/>
            <person name="Martin F.M."/>
        </authorList>
    </citation>
    <scope>NUCLEOTIDE SEQUENCE</scope>
    <source>
        <strain evidence="1">UH-Tt-Lm1</strain>
    </source>
</reference>
<dbReference type="AlphaFoldDB" id="A0A9P6HBH1"/>
<evidence type="ECO:0000313" key="2">
    <source>
        <dbReference type="Proteomes" id="UP000736335"/>
    </source>
</evidence>
<dbReference type="Proteomes" id="UP000736335">
    <property type="component" value="Unassembled WGS sequence"/>
</dbReference>
<dbReference type="OrthoDB" id="3310395at2759"/>
<keyword evidence="2" id="KW-1185">Reference proteome</keyword>
<reference evidence="1" key="2">
    <citation type="submission" date="2020-11" db="EMBL/GenBank/DDBJ databases">
        <authorList>
            <consortium name="DOE Joint Genome Institute"/>
            <person name="Kuo A."/>
            <person name="Miyauchi S."/>
            <person name="Kiss E."/>
            <person name="Drula E."/>
            <person name="Kohler A."/>
            <person name="Sanchez-Garcia M."/>
            <person name="Andreopoulos B."/>
            <person name="Barry K.W."/>
            <person name="Bonito G."/>
            <person name="Buee M."/>
            <person name="Carver A."/>
            <person name="Chen C."/>
            <person name="Cichocki N."/>
            <person name="Clum A."/>
            <person name="Culley D."/>
            <person name="Crous P.W."/>
            <person name="Fauchery L."/>
            <person name="Girlanda M."/>
            <person name="Hayes R."/>
            <person name="Keri Z."/>
            <person name="Labutti K."/>
            <person name="Lipzen A."/>
            <person name="Lombard V."/>
            <person name="Magnuson J."/>
            <person name="Maillard F."/>
            <person name="Morin E."/>
            <person name="Murat C."/>
            <person name="Nolan M."/>
            <person name="Ohm R."/>
            <person name="Pangilinan J."/>
            <person name="Pereira M."/>
            <person name="Perotto S."/>
            <person name="Peter M."/>
            <person name="Riley R."/>
            <person name="Sitrit Y."/>
            <person name="Stielow B."/>
            <person name="Szollosi G."/>
            <person name="Zifcakova L."/>
            <person name="Stursova M."/>
            <person name="Spatafora J.W."/>
            <person name="Tedersoo L."/>
            <person name="Vaario L.-M."/>
            <person name="Yamada A."/>
            <person name="Yan M."/>
            <person name="Wang P."/>
            <person name="Xu J."/>
            <person name="Bruns T."/>
            <person name="Baldrian P."/>
            <person name="Vilgalys R."/>
            <person name="Henrissat B."/>
            <person name="Grigoriev I.V."/>
            <person name="Hibbett D."/>
            <person name="Nagy L.G."/>
            <person name="Martin F.M."/>
        </authorList>
    </citation>
    <scope>NUCLEOTIDE SEQUENCE</scope>
    <source>
        <strain evidence="1">UH-Tt-Lm1</strain>
    </source>
</reference>
<gene>
    <name evidence="1" type="ORF">BJ322DRAFT_1110346</name>
</gene>
<evidence type="ECO:0000313" key="1">
    <source>
        <dbReference type="EMBL" id="KAF9783461.1"/>
    </source>
</evidence>